<evidence type="ECO:0000313" key="1">
    <source>
        <dbReference type="EMBL" id="GBO00508.1"/>
    </source>
</evidence>
<accession>A0A4Y2TIY6</accession>
<dbReference type="AlphaFoldDB" id="A0A4Y2TIY6"/>
<sequence length="74" mass="8544">MPADITATEPVEWTWDYHTVRTPPHASVPDAITATVPVAWRWDTITRTEYRGRFVDIKLITGTFLSDSKQERLK</sequence>
<keyword evidence="2" id="KW-1185">Reference proteome</keyword>
<protein>
    <submittedName>
        <fullName evidence="1">Uncharacterized protein</fullName>
    </submittedName>
</protein>
<reference evidence="1 2" key="1">
    <citation type="journal article" date="2019" name="Sci. Rep.">
        <title>Orb-weaving spider Araneus ventricosus genome elucidates the spidroin gene catalogue.</title>
        <authorList>
            <person name="Kono N."/>
            <person name="Nakamura H."/>
            <person name="Ohtoshi R."/>
            <person name="Moran D.A.P."/>
            <person name="Shinohara A."/>
            <person name="Yoshida Y."/>
            <person name="Fujiwara M."/>
            <person name="Mori M."/>
            <person name="Tomita M."/>
            <person name="Arakawa K."/>
        </authorList>
    </citation>
    <scope>NUCLEOTIDE SEQUENCE [LARGE SCALE GENOMIC DNA]</scope>
</reference>
<organism evidence="1 2">
    <name type="scientific">Araneus ventricosus</name>
    <name type="common">Orbweaver spider</name>
    <name type="synonym">Epeira ventricosa</name>
    <dbReference type="NCBI Taxonomy" id="182803"/>
    <lineage>
        <taxon>Eukaryota</taxon>
        <taxon>Metazoa</taxon>
        <taxon>Ecdysozoa</taxon>
        <taxon>Arthropoda</taxon>
        <taxon>Chelicerata</taxon>
        <taxon>Arachnida</taxon>
        <taxon>Araneae</taxon>
        <taxon>Araneomorphae</taxon>
        <taxon>Entelegynae</taxon>
        <taxon>Araneoidea</taxon>
        <taxon>Araneidae</taxon>
        <taxon>Araneus</taxon>
    </lineage>
</organism>
<evidence type="ECO:0000313" key="2">
    <source>
        <dbReference type="Proteomes" id="UP000499080"/>
    </source>
</evidence>
<dbReference type="EMBL" id="BGPR01028993">
    <property type="protein sequence ID" value="GBO00508.1"/>
    <property type="molecule type" value="Genomic_DNA"/>
</dbReference>
<dbReference type="Proteomes" id="UP000499080">
    <property type="component" value="Unassembled WGS sequence"/>
</dbReference>
<name>A0A4Y2TIY6_ARAVE</name>
<comment type="caution">
    <text evidence="1">The sequence shown here is derived from an EMBL/GenBank/DDBJ whole genome shotgun (WGS) entry which is preliminary data.</text>
</comment>
<proteinExistence type="predicted"/>
<gene>
    <name evidence="1" type="ORF">AVEN_4394_1</name>
</gene>